<dbReference type="Proteomes" id="UP000761380">
    <property type="component" value="Unassembled WGS sequence"/>
</dbReference>
<dbReference type="AlphaFoldDB" id="A0A927WHS1"/>
<evidence type="ECO:0000313" key="1">
    <source>
        <dbReference type="EMBL" id="MBE6092111.1"/>
    </source>
</evidence>
<evidence type="ECO:0000313" key="2">
    <source>
        <dbReference type="Proteomes" id="UP000761380"/>
    </source>
</evidence>
<protein>
    <submittedName>
        <fullName evidence="1">XRE family transcriptional regulator</fullName>
    </submittedName>
</protein>
<organism evidence="1 2">
    <name type="scientific">Selenomonas ruminantium</name>
    <dbReference type="NCBI Taxonomy" id="971"/>
    <lineage>
        <taxon>Bacteria</taxon>
        <taxon>Bacillati</taxon>
        <taxon>Bacillota</taxon>
        <taxon>Negativicutes</taxon>
        <taxon>Selenomonadales</taxon>
        <taxon>Selenomonadaceae</taxon>
        <taxon>Selenomonas</taxon>
    </lineage>
</organism>
<reference evidence="1" key="1">
    <citation type="submission" date="2019-04" db="EMBL/GenBank/DDBJ databases">
        <title>Evolution of Biomass-Degrading Anaerobic Consortia Revealed by Metagenomics.</title>
        <authorList>
            <person name="Peng X."/>
        </authorList>
    </citation>
    <scope>NUCLEOTIDE SEQUENCE</scope>
    <source>
        <strain evidence="1">SIG240</strain>
    </source>
</reference>
<comment type="caution">
    <text evidence="1">The sequence shown here is derived from an EMBL/GenBank/DDBJ whole genome shotgun (WGS) entry which is preliminary data.</text>
</comment>
<sequence>MLSQEFREELDNYILLHYRPEGATERHFDDDNEKPLPSGVALGAIAAAISPNLFKGIDYLIAKLGATFSEKLMWWIKKQGRKPVDVYSAIDISKEHFAKIRNNPQYHPTKGTALAFAIALHLNMEDTQDLLKRAGYALTDSSKSDVIVMCFLEKGIYKIDEINAVLYSYDCKPLTNWRGNK</sequence>
<accession>A0A927WHS1</accession>
<dbReference type="EMBL" id="SVBY01000012">
    <property type="protein sequence ID" value="MBE6092111.1"/>
    <property type="molecule type" value="Genomic_DNA"/>
</dbReference>
<name>A0A927WHS1_SELRU</name>
<proteinExistence type="predicted"/>
<gene>
    <name evidence="1" type="ORF">E7201_02865</name>
</gene>